<dbReference type="InterPro" id="IPR012675">
    <property type="entry name" value="Beta-grasp_dom_sf"/>
</dbReference>
<dbReference type="InterPro" id="IPR036010">
    <property type="entry name" value="2Fe-2S_ferredoxin-like_sf"/>
</dbReference>
<sequence>MTDHLMLLLQDWDIPDPEVSMTSIRLSPSGKEVEAKPGETVLESLENAGYALPNNCRAGACGECKVKVLEGEFDQGMVMDMALSQAERAEGYGLMCMCKPLSDTLEIDWGTDDAMPKLFPPRENVRCVVVDRIERTDRIAEIRLRPVGDPLRFWPGQYVSLTDTARSVTPRSYSIANAPRPDGEIVLQITRVPEGKTSNWVHDDIHPGSMVNISGPYGTFIGDPGTDGPVLCLAAGTGLAPILSLADAALRRGFKQPVHLMFSARTEAEIYCRGLMSLWNARHRRFKFIPTLTREVKEGVQSGRIPDIIADLYPDLSKHAIYIAGSPEFVDNCIAAVTACGAQGDNIHTEGFFDQAQPETPASDRLV</sequence>
<feature type="domain" description="2Fe-2S ferredoxin-type" evidence="1">
    <location>
        <begin position="22"/>
        <end position="113"/>
    </location>
</feature>
<dbReference type="Pfam" id="PF00970">
    <property type="entry name" value="FAD_binding_6"/>
    <property type="match status" value="1"/>
</dbReference>
<dbReference type="PROSITE" id="PS51384">
    <property type="entry name" value="FAD_FR"/>
    <property type="match status" value="1"/>
</dbReference>
<evidence type="ECO:0000313" key="3">
    <source>
        <dbReference type="EMBL" id="SEQ23464.1"/>
    </source>
</evidence>
<evidence type="ECO:0000259" key="1">
    <source>
        <dbReference type="PROSITE" id="PS51085"/>
    </source>
</evidence>
<dbReference type="SUPFAM" id="SSF54292">
    <property type="entry name" value="2Fe-2S ferredoxin-like"/>
    <property type="match status" value="1"/>
</dbReference>
<reference evidence="4" key="1">
    <citation type="submission" date="2016-10" db="EMBL/GenBank/DDBJ databases">
        <authorList>
            <person name="Varghese N."/>
            <person name="Submissions S."/>
        </authorList>
    </citation>
    <scope>NUCLEOTIDE SEQUENCE [LARGE SCALE GENOMIC DNA]</scope>
    <source>
        <strain evidence="4">DSM 18887</strain>
    </source>
</reference>
<dbReference type="InterPro" id="IPR050415">
    <property type="entry name" value="MRET"/>
</dbReference>
<gene>
    <name evidence="3" type="ORF">SAMN03080615_00830</name>
</gene>
<evidence type="ECO:0000313" key="4">
    <source>
        <dbReference type="Proteomes" id="UP000198749"/>
    </source>
</evidence>
<dbReference type="CDD" id="cd00207">
    <property type="entry name" value="fer2"/>
    <property type="match status" value="1"/>
</dbReference>
<accession>A0A1H9ECI2</accession>
<feature type="domain" description="FAD-binding FR-type" evidence="2">
    <location>
        <begin position="122"/>
        <end position="223"/>
    </location>
</feature>
<dbReference type="Gene3D" id="3.40.50.80">
    <property type="entry name" value="Nucleotide-binding domain of ferredoxin-NADP reductase (FNR) module"/>
    <property type="match status" value="1"/>
</dbReference>
<dbReference type="GO" id="GO:0016491">
    <property type="term" value="F:oxidoreductase activity"/>
    <property type="evidence" value="ECO:0007669"/>
    <property type="project" value="InterPro"/>
</dbReference>
<dbReference type="EMBL" id="FOGB01000002">
    <property type="protein sequence ID" value="SEQ23464.1"/>
    <property type="molecule type" value="Genomic_DNA"/>
</dbReference>
<protein>
    <submittedName>
        <fullName evidence="3">CDP-4-dehydro-6-deoxyglucose reductase</fullName>
    </submittedName>
</protein>
<dbReference type="InterPro" id="IPR017938">
    <property type="entry name" value="Riboflavin_synthase-like_b-brl"/>
</dbReference>
<keyword evidence="4" id="KW-1185">Reference proteome</keyword>
<dbReference type="InterPro" id="IPR039261">
    <property type="entry name" value="FNR_nucleotide-bd"/>
</dbReference>
<dbReference type="Gene3D" id="3.10.20.30">
    <property type="match status" value="1"/>
</dbReference>
<dbReference type="PROSITE" id="PS51085">
    <property type="entry name" value="2FE2S_FER_2"/>
    <property type="match status" value="1"/>
</dbReference>
<proteinExistence type="predicted"/>
<name>A0A1H9ECI2_9GAMM</name>
<dbReference type="Proteomes" id="UP000198749">
    <property type="component" value="Unassembled WGS sequence"/>
</dbReference>
<dbReference type="Pfam" id="PF00175">
    <property type="entry name" value="NAD_binding_1"/>
    <property type="match status" value="1"/>
</dbReference>
<dbReference type="InterPro" id="IPR017927">
    <property type="entry name" value="FAD-bd_FR_type"/>
</dbReference>
<dbReference type="Pfam" id="PF00111">
    <property type="entry name" value="Fer2"/>
    <property type="match status" value="1"/>
</dbReference>
<organism evidence="3 4">
    <name type="scientific">Amphritea atlantica</name>
    <dbReference type="NCBI Taxonomy" id="355243"/>
    <lineage>
        <taxon>Bacteria</taxon>
        <taxon>Pseudomonadati</taxon>
        <taxon>Pseudomonadota</taxon>
        <taxon>Gammaproteobacteria</taxon>
        <taxon>Oceanospirillales</taxon>
        <taxon>Oceanospirillaceae</taxon>
        <taxon>Amphritea</taxon>
    </lineage>
</organism>
<dbReference type="Gene3D" id="2.40.30.10">
    <property type="entry name" value="Translation factors"/>
    <property type="match status" value="1"/>
</dbReference>
<dbReference type="PANTHER" id="PTHR47354:SF5">
    <property type="entry name" value="PROTEIN RFBI"/>
    <property type="match status" value="1"/>
</dbReference>
<dbReference type="AlphaFoldDB" id="A0A1H9ECI2"/>
<dbReference type="SUPFAM" id="SSF63380">
    <property type="entry name" value="Riboflavin synthase domain-like"/>
    <property type="match status" value="1"/>
</dbReference>
<dbReference type="GO" id="GO:0051536">
    <property type="term" value="F:iron-sulfur cluster binding"/>
    <property type="evidence" value="ECO:0007669"/>
    <property type="project" value="InterPro"/>
</dbReference>
<dbReference type="CDD" id="cd06187">
    <property type="entry name" value="O2ase_reductase_like"/>
    <property type="match status" value="1"/>
</dbReference>
<dbReference type="STRING" id="355243.SAMN03080615_00830"/>
<dbReference type="RefSeq" id="WP_245756495.1">
    <property type="nucleotide sequence ID" value="NZ_AP025284.1"/>
</dbReference>
<dbReference type="PANTHER" id="PTHR47354">
    <property type="entry name" value="NADH OXIDOREDUCTASE HCR"/>
    <property type="match status" value="1"/>
</dbReference>
<dbReference type="PRINTS" id="PR00410">
    <property type="entry name" value="PHEHYDRXLASE"/>
</dbReference>
<dbReference type="InterPro" id="IPR008333">
    <property type="entry name" value="Cbr1-like_FAD-bd_dom"/>
</dbReference>
<dbReference type="SUPFAM" id="SSF52343">
    <property type="entry name" value="Ferredoxin reductase-like, C-terminal NADP-linked domain"/>
    <property type="match status" value="1"/>
</dbReference>
<evidence type="ECO:0000259" key="2">
    <source>
        <dbReference type="PROSITE" id="PS51384"/>
    </source>
</evidence>
<dbReference type="InterPro" id="IPR001433">
    <property type="entry name" value="OxRdtase_FAD/NAD-bd"/>
</dbReference>
<dbReference type="InterPro" id="IPR001041">
    <property type="entry name" value="2Fe-2S_ferredoxin-type"/>
</dbReference>